<protein>
    <recommendedName>
        <fullName evidence="9">Transport permease protein</fullName>
    </recommendedName>
</protein>
<evidence type="ECO:0000256" key="8">
    <source>
        <dbReference type="ARBA" id="ARBA00023136"/>
    </source>
</evidence>
<name>A0ABM9W6U4_9FIRM</name>
<feature type="transmembrane region" description="Helical" evidence="9">
    <location>
        <begin position="162"/>
        <end position="185"/>
    </location>
</feature>
<evidence type="ECO:0000256" key="7">
    <source>
        <dbReference type="ARBA" id="ARBA00022989"/>
    </source>
</evidence>
<evidence type="ECO:0000256" key="5">
    <source>
        <dbReference type="ARBA" id="ARBA00022519"/>
    </source>
</evidence>
<dbReference type="Proteomes" id="UP000245702">
    <property type="component" value="Unassembled WGS sequence"/>
</dbReference>
<evidence type="ECO:0000256" key="4">
    <source>
        <dbReference type="ARBA" id="ARBA00022475"/>
    </source>
</evidence>
<keyword evidence="8 9" id="KW-0472">Membrane</keyword>
<evidence type="ECO:0000256" key="1">
    <source>
        <dbReference type="ARBA" id="ARBA00004429"/>
    </source>
</evidence>
<keyword evidence="3 9" id="KW-0813">Transport</keyword>
<dbReference type="InterPro" id="IPR013525">
    <property type="entry name" value="ABC2_TM"/>
</dbReference>
<gene>
    <name evidence="11" type="primary">tagG</name>
    <name evidence="11" type="ORF">SSPH_02605</name>
</gene>
<evidence type="ECO:0000256" key="9">
    <source>
        <dbReference type="RuleBase" id="RU361157"/>
    </source>
</evidence>
<comment type="similarity">
    <text evidence="2 9">Belongs to the ABC-2 integral membrane protein family.</text>
</comment>
<keyword evidence="7 9" id="KW-1133">Transmembrane helix</keyword>
<accession>A0ABM9W6U4</accession>
<dbReference type="EMBL" id="FCOW01000013">
    <property type="protein sequence ID" value="CVK19938.1"/>
    <property type="molecule type" value="Genomic_DNA"/>
</dbReference>
<keyword evidence="4 9" id="KW-1003">Cell membrane</keyword>
<dbReference type="InterPro" id="IPR047817">
    <property type="entry name" value="ABC2_TM_bact-type"/>
</dbReference>
<evidence type="ECO:0000313" key="11">
    <source>
        <dbReference type="EMBL" id="CVK19938.1"/>
    </source>
</evidence>
<dbReference type="Pfam" id="PF01061">
    <property type="entry name" value="ABC2_membrane"/>
    <property type="match status" value="1"/>
</dbReference>
<reference evidence="11 12" key="1">
    <citation type="submission" date="2016-01" db="EMBL/GenBank/DDBJ databases">
        <authorList>
            <person name="Brown R."/>
        </authorList>
    </citation>
    <scope>NUCLEOTIDE SEQUENCE [LARGE SCALE GENOMIC DNA]</scope>
    <source>
        <strain evidence="11">Sporomusa sphaeroides DSM 2875</strain>
    </source>
</reference>
<feature type="transmembrane region" description="Helical" evidence="9">
    <location>
        <begin position="197"/>
        <end position="216"/>
    </location>
</feature>
<dbReference type="PANTHER" id="PTHR30413:SF8">
    <property type="entry name" value="TRANSPORT PERMEASE PROTEIN"/>
    <property type="match status" value="1"/>
</dbReference>
<sequence length="283" mass="31900">MHLEQEQWTSIIKPSNGWFDIDFKGLWHYRDLIAMMVKRDFVAFYKQTILGPLWFLLQPLLTTIVFTIVFGQIAKLPTNGLPQVLFYLSGTVMWNYFAACLNTTSNTFVANAGIFGKVYFPRLVIPIGVVITNMLSFGIQFALFLALLIFFMLQGAAVAPNLWILVTPLLVLQMGCLGLGCGIIVSSMTTKYRDLSLLVTFGAQLWMYATPVVYPVSMASGFMSWVLVLNPMTAIIEIFRYAFLGGQMIPLWYWLVSGAITVILFMVGIILFSKVEKNFMDTV</sequence>
<feature type="transmembrane region" description="Helical" evidence="9">
    <location>
        <begin position="251"/>
        <end position="273"/>
    </location>
</feature>
<dbReference type="RefSeq" id="WP_075757172.1">
    <property type="nucleotide sequence ID" value="NZ_CP146991.1"/>
</dbReference>
<feature type="transmembrane region" description="Helical" evidence="9">
    <location>
        <begin position="123"/>
        <end position="150"/>
    </location>
</feature>
<comment type="subcellular location">
    <subcellularLocation>
        <location evidence="1">Cell inner membrane</location>
        <topology evidence="1">Multi-pass membrane protein</topology>
    </subcellularLocation>
    <subcellularLocation>
        <location evidence="9">Cell membrane</location>
        <topology evidence="9">Multi-pass membrane protein</topology>
    </subcellularLocation>
</comment>
<evidence type="ECO:0000256" key="3">
    <source>
        <dbReference type="ARBA" id="ARBA00022448"/>
    </source>
</evidence>
<evidence type="ECO:0000313" key="12">
    <source>
        <dbReference type="Proteomes" id="UP000245702"/>
    </source>
</evidence>
<evidence type="ECO:0000256" key="2">
    <source>
        <dbReference type="ARBA" id="ARBA00007783"/>
    </source>
</evidence>
<feature type="transmembrane region" description="Helical" evidence="9">
    <location>
        <begin position="222"/>
        <end position="239"/>
    </location>
</feature>
<evidence type="ECO:0000256" key="6">
    <source>
        <dbReference type="ARBA" id="ARBA00022692"/>
    </source>
</evidence>
<feature type="transmembrane region" description="Helical" evidence="9">
    <location>
        <begin position="94"/>
        <end position="116"/>
    </location>
</feature>
<dbReference type="PANTHER" id="PTHR30413">
    <property type="entry name" value="INNER MEMBRANE TRANSPORT PERMEASE"/>
    <property type="match status" value="1"/>
</dbReference>
<keyword evidence="6 9" id="KW-0812">Transmembrane</keyword>
<keyword evidence="5" id="KW-0997">Cell inner membrane</keyword>
<keyword evidence="12" id="KW-1185">Reference proteome</keyword>
<comment type="caution">
    <text evidence="11">The sequence shown here is derived from an EMBL/GenBank/DDBJ whole genome shotgun (WGS) entry which is preliminary data.</text>
</comment>
<proteinExistence type="inferred from homology"/>
<feature type="domain" description="ABC transmembrane type-2" evidence="10">
    <location>
        <begin position="50"/>
        <end position="275"/>
    </location>
</feature>
<evidence type="ECO:0000259" key="10">
    <source>
        <dbReference type="PROSITE" id="PS51012"/>
    </source>
</evidence>
<organism evidence="11 12">
    <name type="scientific">Sporomusa sphaeroides DSM 2875</name>
    <dbReference type="NCBI Taxonomy" id="1337886"/>
    <lineage>
        <taxon>Bacteria</taxon>
        <taxon>Bacillati</taxon>
        <taxon>Bacillota</taxon>
        <taxon>Negativicutes</taxon>
        <taxon>Selenomonadales</taxon>
        <taxon>Sporomusaceae</taxon>
        <taxon>Sporomusa</taxon>
    </lineage>
</organism>
<feature type="transmembrane region" description="Helical" evidence="9">
    <location>
        <begin position="53"/>
        <end position="74"/>
    </location>
</feature>
<dbReference type="PROSITE" id="PS51012">
    <property type="entry name" value="ABC_TM2"/>
    <property type="match status" value="1"/>
</dbReference>